<reference evidence="5 6" key="1">
    <citation type="submission" date="2024-06" db="EMBL/GenBank/DDBJ databases">
        <title>The Natural Products Discovery Center: Release of the First 8490 Sequenced Strains for Exploring Actinobacteria Biosynthetic Diversity.</title>
        <authorList>
            <person name="Kalkreuter E."/>
            <person name="Kautsar S.A."/>
            <person name="Yang D."/>
            <person name="Bader C.D."/>
            <person name="Teijaro C.N."/>
            <person name="Fluegel L."/>
            <person name="Davis C.M."/>
            <person name="Simpson J.R."/>
            <person name="Lauterbach L."/>
            <person name="Steele A.D."/>
            <person name="Gui C."/>
            <person name="Meng S."/>
            <person name="Li G."/>
            <person name="Viehrig K."/>
            <person name="Ye F."/>
            <person name="Su P."/>
            <person name="Kiefer A.F."/>
            <person name="Nichols A."/>
            <person name="Cepeda A.J."/>
            <person name="Yan W."/>
            <person name="Fan B."/>
            <person name="Jiang Y."/>
            <person name="Adhikari A."/>
            <person name="Zheng C.-J."/>
            <person name="Schuster L."/>
            <person name="Cowan T.M."/>
            <person name="Smanski M.J."/>
            <person name="Chevrette M.G."/>
            <person name="De Carvalho L.P.S."/>
            <person name="Shen B."/>
        </authorList>
    </citation>
    <scope>NUCLEOTIDE SEQUENCE [LARGE SCALE GENOMIC DNA]</scope>
    <source>
        <strain evidence="5 6">NPDC019708</strain>
    </source>
</reference>
<comment type="caution">
    <text evidence="5">The sequence shown here is derived from an EMBL/GenBank/DDBJ whole genome shotgun (WGS) entry which is preliminary data.</text>
</comment>
<feature type="domain" description="GFO/IDH/MocA-like oxidoreductase" evidence="4">
    <location>
        <begin position="133"/>
        <end position="253"/>
    </location>
</feature>
<organism evidence="5 6">
    <name type="scientific">Nocardia rhamnosiphila</name>
    <dbReference type="NCBI Taxonomy" id="426716"/>
    <lineage>
        <taxon>Bacteria</taxon>
        <taxon>Bacillati</taxon>
        <taxon>Actinomycetota</taxon>
        <taxon>Actinomycetes</taxon>
        <taxon>Mycobacteriales</taxon>
        <taxon>Nocardiaceae</taxon>
        <taxon>Nocardia</taxon>
    </lineage>
</organism>
<dbReference type="SUPFAM" id="SSF55347">
    <property type="entry name" value="Glyceraldehyde-3-phosphate dehydrogenase-like, C-terminal domain"/>
    <property type="match status" value="1"/>
</dbReference>
<dbReference type="Gene3D" id="3.30.360.10">
    <property type="entry name" value="Dihydrodipicolinate Reductase, domain 2"/>
    <property type="match status" value="1"/>
</dbReference>
<dbReference type="EMBL" id="JBEYBF010000008">
    <property type="protein sequence ID" value="MEU1952926.1"/>
    <property type="molecule type" value="Genomic_DNA"/>
</dbReference>
<evidence type="ECO:0000256" key="2">
    <source>
        <dbReference type="ARBA" id="ARBA00023002"/>
    </source>
</evidence>
<dbReference type="Pfam" id="PF22725">
    <property type="entry name" value="GFO_IDH_MocA_C3"/>
    <property type="match status" value="1"/>
</dbReference>
<keyword evidence="2" id="KW-0560">Oxidoreductase</keyword>
<dbReference type="SUPFAM" id="SSF51735">
    <property type="entry name" value="NAD(P)-binding Rossmann-fold domains"/>
    <property type="match status" value="1"/>
</dbReference>
<dbReference type="Proteomes" id="UP001550628">
    <property type="component" value="Unassembled WGS sequence"/>
</dbReference>
<evidence type="ECO:0000259" key="3">
    <source>
        <dbReference type="Pfam" id="PF01408"/>
    </source>
</evidence>
<dbReference type="Pfam" id="PF01408">
    <property type="entry name" value="GFO_IDH_MocA"/>
    <property type="match status" value="1"/>
</dbReference>
<comment type="similarity">
    <text evidence="1">Belongs to the Gfo/Idh/MocA family.</text>
</comment>
<gene>
    <name evidence="5" type="ORF">ABZ510_13770</name>
</gene>
<dbReference type="PANTHER" id="PTHR43708:SF5">
    <property type="entry name" value="CONSERVED EXPRESSED OXIDOREDUCTASE (EUROFUNG)-RELATED"/>
    <property type="match status" value="1"/>
</dbReference>
<evidence type="ECO:0000313" key="6">
    <source>
        <dbReference type="Proteomes" id="UP001550628"/>
    </source>
</evidence>
<evidence type="ECO:0000259" key="4">
    <source>
        <dbReference type="Pfam" id="PF22725"/>
    </source>
</evidence>
<dbReference type="InterPro" id="IPR051317">
    <property type="entry name" value="Gfo/Idh/MocA_oxidoreduct"/>
</dbReference>
<dbReference type="InterPro" id="IPR055170">
    <property type="entry name" value="GFO_IDH_MocA-like_dom"/>
</dbReference>
<evidence type="ECO:0000313" key="5">
    <source>
        <dbReference type="EMBL" id="MEU1952926.1"/>
    </source>
</evidence>
<evidence type="ECO:0000256" key="1">
    <source>
        <dbReference type="ARBA" id="ARBA00010928"/>
    </source>
</evidence>
<proteinExistence type="inferred from homology"/>
<dbReference type="InterPro" id="IPR036291">
    <property type="entry name" value="NAD(P)-bd_dom_sf"/>
</dbReference>
<dbReference type="RefSeq" id="WP_356953931.1">
    <property type="nucleotide sequence ID" value="NZ_JBEYBD010000001.1"/>
</dbReference>
<sequence length="362" mass="37926">MSSLGVAIIGYGLAGAVFHAPLVAAEPRLRPAAVVTGSAQRAEQARQEYPGVRVLPDTDSLFADMSGIDVVVVAAPNRVHAELARRALAAGAAVVVDKPFAVTAAEAEELLRYARDTGGVLTVFQNRRWDGDFRTVRRLVAEDALGPVRRFESRFERWRPVPKGGWRELGGPADAAGILYDLGSHLVDQALTLFGPVASVYCELARRRPGVSTDDDMFLALTHTGGVHSHLWASAVAPLLGPRFRVLGDRAGYEVHGLDPQEAALRAGHRPGDGTPWGEADEADFGVLGAGDNPAPYATLPGDYPAFYAAVATAVLDGAPVPVDPADALAGLRVLEAARESAAKGVVVPLEGASGSAGPGLW</sequence>
<dbReference type="InterPro" id="IPR000683">
    <property type="entry name" value="Gfo/Idh/MocA-like_OxRdtase_N"/>
</dbReference>
<dbReference type="PANTHER" id="PTHR43708">
    <property type="entry name" value="CONSERVED EXPRESSED OXIDOREDUCTASE (EUROFUNG)"/>
    <property type="match status" value="1"/>
</dbReference>
<feature type="domain" description="Gfo/Idh/MocA-like oxidoreductase N-terminal" evidence="3">
    <location>
        <begin position="5"/>
        <end position="123"/>
    </location>
</feature>
<protein>
    <submittedName>
        <fullName evidence="5">Gfo/Idh/MocA family oxidoreductase</fullName>
    </submittedName>
</protein>
<name>A0ABV2WPX5_9NOCA</name>
<dbReference type="Gene3D" id="3.40.50.720">
    <property type="entry name" value="NAD(P)-binding Rossmann-like Domain"/>
    <property type="match status" value="1"/>
</dbReference>
<accession>A0ABV2WPX5</accession>
<keyword evidence="6" id="KW-1185">Reference proteome</keyword>